<keyword evidence="2" id="KW-0805">Transcription regulation</keyword>
<evidence type="ECO:0000256" key="3">
    <source>
        <dbReference type="ARBA" id="ARBA00023125"/>
    </source>
</evidence>
<comment type="caution">
    <text evidence="6">The sequence shown here is derived from an EMBL/GenBank/DDBJ whole genome shotgun (WGS) entry which is preliminary data.</text>
</comment>
<dbReference type="PANTHER" id="PTHR30126:SF97">
    <property type="entry name" value="HTH-TYPE TRANSCRIPTIONAL REGULATOR ABGR"/>
    <property type="match status" value="1"/>
</dbReference>
<dbReference type="Pfam" id="PF00126">
    <property type="entry name" value="HTH_1"/>
    <property type="match status" value="1"/>
</dbReference>
<keyword evidence="3" id="KW-0238">DNA-binding</keyword>
<comment type="similarity">
    <text evidence="1">Belongs to the LysR transcriptional regulatory family.</text>
</comment>
<dbReference type="Pfam" id="PF03466">
    <property type="entry name" value="LysR_substrate"/>
    <property type="match status" value="1"/>
</dbReference>
<dbReference type="RefSeq" id="WP_275633071.1">
    <property type="nucleotide sequence ID" value="NZ_JARGYD010000004.1"/>
</dbReference>
<name>A0ABV7GS15_9RHOB</name>
<reference evidence="7" key="1">
    <citation type="journal article" date="2019" name="Int. J. Syst. Evol. Microbiol.">
        <title>The Global Catalogue of Microorganisms (GCM) 10K type strain sequencing project: providing services to taxonomists for standard genome sequencing and annotation.</title>
        <authorList>
            <consortium name="The Broad Institute Genomics Platform"/>
            <consortium name="The Broad Institute Genome Sequencing Center for Infectious Disease"/>
            <person name="Wu L."/>
            <person name="Ma J."/>
        </authorList>
    </citation>
    <scope>NUCLEOTIDE SEQUENCE [LARGE SCALE GENOMIC DNA]</scope>
    <source>
        <strain evidence="7">KCTC 52366</strain>
    </source>
</reference>
<dbReference type="PROSITE" id="PS50931">
    <property type="entry name" value="HTH_LYSR"/>
    <property type="match status" value="1"/>
</dbReference>
<keyword evidence="4" id="KW-0804">Transcription</keyword>
<dbReference type="PANTHER" id="PTHR30126">
    <property type="entry name" value="HTH-TYPE TRANSCRIPTIONAL REGULATOR"/>
    <property type="match status" value="1"/>
</dbReference>
<sequence length="325" mass="34627">MELCEIKSFLAIADLGSISRAALRLGVPQPTLSRQISRLEQDLGAALLYRHGRGASLTDTGRQFREKVVPLIQDLERLRTEISARAGTDAGTVRLGIPQSVSRSIAASVAASFHRQCSPARLQLVEANSSTLAEWLADGEVDAAIFYEPHKAPHISVEPVFSEELFLITAAGPAQPAGPARIADIDPGRLILTTDGQGLRRSIEAAFDDAGRALDAAMEIDSIAAVKELIETEGFVGILPFGVVHREVEAGRLAARPILAGVPMTAELVVGTALSQPVTSATRQLLRIIGTEVSTFTARGILRGRARRMGTAAPTEERPARALHA</sequence>
<dbReference type="Gene3D" id="1.10.10.10">
    <property type="entry name" value="Winged helix-like DNA-binding domain superfamily/Winged helix DNA-binding domain"/>
    <property type="match status" value="1"/>
</dbReference>
<protein>
    <submittedName>
        <fullName evidence="6">LysR family transcriptional regulator</fullName>
    </submittedName>
</protein>
<evidence type="ECO:0000256" key="1">
    <source>
        <dbReference type="ARBA" id="ARBA00009437"/>
    </source>
</evidence>
<evidence type="ECO:0000313" key="6">
    <source>
        <dbReference type="EMBL" id="MFC3143093.1"/>
    </source>
</evidence>
<dbReference type="EMBL" id="JBHRTB010000010">
    <property type="protein sequence ID" value="MFC3143093.1"/>
    <property type="molecule type" value="Genomic_DNA"/>
</dbReference>
<dbReference type="Gene3D" id="3.40.190.10">
    <property type="entry name" value="Periplasmic binding protein-like II"/>
    <property type="match status" value="2"/>
</dbReference>
<organism evidence="6 7">
    <name type="scientific">Psychromarinibacter halotolerans</name>
    <dbReference type="NCBI Taxonomy" id="1775175"/>
    <lineage>
        <taxon>Bacteria</taxon>
        <taxon>Pseudomonadati</taxon>
        <taxon>Pseudomonadota</taxon>
        <taxon>Alphaproteobacteria</taxon>
        <taxon>Rhodobacterales</taxon>
        <taxon>Paracoccaceae</taxon>
        <taxon>Psychromarinibacter</taxon>
    </lineage>
</organism>
<feature type="domain" description="HTH lysR-type" evidence="5">
    <location>
        <begin position="1"/>
        <end position="58"/>
    </location>
</feature>
<accession>A0ABV7GS15</accession>
<dbReference type="InterPro" id="IPR000847">
    <property type="entry name" value="LysR_HTH_N"/>
</dbReference>
<proteinExistence type="inferred from homology"/>
<evidence type="ECO:0000256" key="4">
    <source>
        <dbReference type="ARBA" id="ARBA00023163"/>
    </source>
</evidence>
<evidence type="ECO:0000313" key="7">
    <source>
        <dbReference type="Proteomes" id="UP001595632"/>
    </source>
</evidence>
<dbReference type="SUPFAM" id="SSF46785">
    <property type="entry name" value="Winged helix' DNA-binding domain"/>
    <property type="match status" value="1"/>
</dbReference>
<dbReference type="Proteomes" id="UP001595632">
    <property type="component" value="Unassembled WGS sequence"/>
</dbReference>
<dbReference type="PRINTS" id="PR00039">
    <property type="entry name" value="HTHLYSR"/>
</dbReference>
<evidence type="ECO:0000256" key="2">
    <source>
        <dbReference type="ARBA" id="ARBA00023015"/>
    </source>
</evidence>
<gene>
    <name evidence="6" type="ORF">ACFOGP_10255</name>
</gene>
<dbReference type="SUPFAM" id="SSF53850">
    <property type="entry name" value="Periplasmic binding protein-like II"/>
    <property type="match status" value="1"/>
</dbReference>
<dbReference type="InterPro" id="IPR005119">
    <property type="entry name" value="LysR_subst-bd"/>
</dbReference>
<keyword evidence="7" id="KW-1185">Reference proteome</keyword>
<dbReference type="InterPro" id="IPR036388">
    <property type="entry name" value="WH-like_DNA-bd_sf"/>
</dbReference>
<evidence type="ECO:0000259" key="5">
    <source>
        <dbReference type="PROSITE" id="PS50931"/>
    </source>
</evidence>
<dbReference type="InterPro" id="IPR036390">
    <property type="entry name" value="WH_DNA-bd_sf"/>
</dbReference>